<dbReference type="InterPro" id="IPR037163">
    <property type="entry name" value="Spermidine_synt_N_sf"/>
</dbReference>
<keyword evidence="11" id="KW-1185">Reference proteome</keyword>
<dbReference type="STRING" id="1229521.D791_03147"/>
<dbReference type="NCBIfam" id="NF002010">
    <property type="entry name" value="PRK00811.1"/>
    <property type="match status" value="1"/>
</dbReference>
<dbReference type="GO" id="GO:0008295">
    <property type="term" value="P:spermidine biosynthetic process"/>
    <property type="evidence" value="ECO:0007669"/>
    <property type="project" value="UniProtKB-UniRule"/>
</dbReference>
<dbReference type="EC" id="2.5.1.16" evidence="5"/>
<dbReference type="AlphaFoldDB" id="W9URY7"/>
<evidence type="ECO:0000256" key="8">
    <source>
        <dbReference type="RuleBase" id="RU003837"/>
    </source>
</evidence>
<comment type="subunit">
    <text evidence="5">Homodimer or homotetramer.</text>
</comment>
<proteinExistence type="inferred from homology"/>
<dbReference type="Proteomes" id="UP000019464">
    <property type="component" value="Unassembled WGS sequence"/>
</dbReference>
<feature type="binding site" evidence="5">
    <location>
        <position position="85"/>
    </location>
    <ligand>
        <name>spermidine</name>
        <dbReference type="ChEBI" id="CHEBI:57834"/>
    </ligand>
</feature>
<accession>W9URY7</accession>
<dbReference type="InterPro" id="IPR035246">
    <property type="entry name" value="Spermidine_synt_N"/>
</dbReference>
<comment type="caution">
    <text evidence="10">The sequence shown here is derived from an EMBL/GenBank/DDBJ whole genome shotgun (WGS) entry which is preliminary data.</text>
</comment>
<dbReference type="RefSeq" id="WP_337588666.1">
    <property type="nucleotide sequence ID" value="NZ_AONB01000018.1"/>
</dbReference>
<dbReference type="GO" id="GO:0004766">
    <property type="term" value="F:spermidine synthase activity"/>
    <property type="evidence" value="ECO:0007669"/>
    <property type="project" value="UniProtKB-UniRule"/>
</dbReference>
<keyword evidence="5" id="KW-0963">Cytoplasm</keyword>
<keyword evidence="2 5" id="KW-0808">Transferase</keyword>
<comment type="function">
    <text evidence="5">Catalyzes the irreversible transfer of a propylamine group from the amino donor S-adenosylmethioninamine (decarboxy-AdoMet) to putrescine (1,4-diaminobutane) to yield spermidine.</text>
</comment>
<dbReference type="PROSITE" id="PS51006">
    <property type="entry name" value="PABS_2"/>
    <property type="match status" value="1"/>
</dbReference>
<protein>
    <recommendedName>
        <fullName evidence="5">Polyamine aminopropyltransferase</fullName>
    </recommendedName>
    <alternativeName>
        <fullName evidence="5">Putrescine aminopropyltransferase</fullName>
        <shortName evidence="5">PAPT</shortName>
    </alternativeName>
    <alternativeName>
        <fullName evidence="5">Spermidine synthase</fullName>
        <shortName evidence="5">SPDS</shortName>
        <shortName evidence="5">SPDSY</shortName>
        <ecNumber evidence="5">2.5.1.16</ecNumber>
    </alternativeName>
</protein>
<dbReference type="GO" id="GO:0005886">
    <property type="term" value="C:plasma membrane"/>
    <property type="evidence" value="ECO:0007669"/>
    <property type="project" value="UniProtKB-SubCell"/>
</dbReference>
<feature type="binding site" evidence="5">
    <location>
        <position position="30"/>
    </location>
    <ligand>
        <name>S-methyl-5'-thioadenosine</name>
        <dbReference type="ChEBI" id="CHEBI:17509"/>
    </ligand>
</feature>
<comment type="subcellular location">
    <subcellularLocation>
        <location evidence="5">Cell membrane</location>
        <topology evidence="5">Single-pass membrane protein</topology>
    </subcellularLocation>
</comment>
<dbReference type="PATRIC" id="fig|1229521.3.peg.3178"/>
<feature type="active site" description="Proton acceptor" evidence="5 6">
    <location>
        <position position="155"/>
    </location>
</feature>
<feature type="binding site" evidence="5">
    <location>
        <begin position="137"/>
        <end position="138"/>
    </location>
    <ligand>
        <name>S-methyl-5'-thioadenosine</name>
        <dbReference type="ChEBI" id="CHEBI:17509"/>
    </ligand>
</feature>
<evidence type="ECO:0000313" key="10">
    <source>
        <dbReference type="EMBL" id="EXJ09993.1"/>
    </source>
</evidence>
<dbReference type="PANTHER" id="PTHR11558">
    <property type="entry name" value="SPERMIDINE/SPERMINE SYNTHASE"/>
    <property type="match status" value="1"/>
</dbReference>
<evidence type="ECO:0000256" key="1">
    <source>
        <dbReference type="ARBA" id="ARBA00007867"/>
    </source>
</evidence>
<evidence type="ECO:0000256" key="2">
    <source>
        <dbReference type="ARBA" id="ARBA00022679"/>
    </source>
</evidence>
<dbReference type="EMBL" id="AONB01000018">
    <property type="protein sequence ID" value="EXJ09993.1"/>
    <property type="molecule type" value="Genomic_DNA"/>
</dbReference>
<keyword evidence="5" id="KW-0812">Transmembrane</keyword>
<dbReference type="HAMAP" id="MF_00198">
    <property type="entry name" value="Spermidine_synth"/>
    <property type="match status" value="1"/>
</dbReference>
<dbReference type="Gene3D" id="3.40.50.150">
    <property type="entry name" value="Vaccinia Virus protein VP39"/>
    <property type="match status" value="1"/>
</dbReference>
<feature type="domain" description="PABS" evidence="9">
    <location>
        <begin position="1"/>
        <end position="235"/>
    </location>
</feature>
<dbReference type="Gene3D" id="2.30.140.10">
    <property type="entry name" value="Spermidine synthase, tetramerisation domain"/>
    <property type="match status" value="1"/>
</dbReference>
<evidence type="ECO:0000256" key="6">
    <source>
        <dbReference type="PROSITE-ProRule" id="PRU00354"/>
    </source>
</evidence>
<gene>
    <name evidence="5 10" type="primary">speE</name>
    <name evidence="10" type="ORF">D791_03147</name>
</gene>
<dbReference type="InterPro" id="IPR029063">
    <property type="entry name" value="SAM-dependent_MTases_sf"/>
</dbReference>
<organism evidence="10 11">
    <name type="scientific">Nitrincola nitratireducens</name>
    <dbReference type="NCBI Taxonomy" id="1229521"/>
    <lineage>
        <taxon>Bacteria</taxon>
        <taxon>Pseudomonadati</taxon>
        <taxon>Pseudomonadota</taxon>
        <taxon>Gammaproteobacteria</taxon>
        <taxon>Oceanospirillales</taxon>
        <taxon>Oceanospirillaceae</taxon>
        <taxon>Nitrincola</taxon>
    </lineage>
</organism>
<evidence type="ECO:0000256" key="7">
    <source>
        <dbReference type="RuleBase" id="RU003836"/>
    </source>
</evidence>
<dbReference type="Pfam" id="PF01564">
    <property type="entry name" value="Spermine_synth"/>
    <property type="match status" value="1"/>
</dbReference>
<evidence type="ECO:0000259" key="9">
    <source>
        <dbReference type="PROSITE" id="PS51006"/>
    </source>
</evidence>
<comment type="caution">
    <text evidence="5">Lacks conserved residue(s) required for the propagation of feature annotation.</text>
</comment>
<evidence type="ECO:0000256" key="5">
    <source>
        <dbReference type="HAMAP-Rule" id="MF_00198"/>
    </source>
</evidence>
<comment type="pathway">
    <text evidence="5">Amine and polyamine biosynthesis; spermidine biosynthesis; spermidine from putrescine: step 1/1.</text>
</comment>
<feature type="transmembrane region" description="Helical" evidence="5">
    <location>
        <begin position="223"/>
        <end position="245"/>
    </location>
</feature>
<evidence type="ECO:0000256" key="3">
    <source>
        <dbReference type="ARBA" id="ARBA00023066"/>
    </source>
</evidence>
<keyword evidence="5" id="KW-0472">Membrane</keyword>
<feature type="binding site" evidence="5">
    <location>
        <position position="61"/>
    </location>
    <ligand>
        <name>spermidine</name>
        <dbReference type="ChEBI" id="CHEBI:57834"/>
    </ligand>
</feature>
<dbReference type="Pfam" id="PF17284">
    <property type="entry name" value="Spermine_synt_N"/>
    <property type="match status" value="1"/>
</dbReference>
<dbReference type="InterPro" id="IPR030374">
    <property type="entry name" value="PABS"/>
</dbReference>
<comment type="catalytic activity">
    <reaction evidence="5 8">
        <text>S-adenosyl 3-(methylsulfanyl)propylamine + putrescine = S-methyl-5'-thioadenosine + spermidine + H(+)</text>
        <dbReference type="Rhea" id="RHEA:12721"/>
        <dbReference type="ChEBI" id="CHEBI:15378"/>
        <dbReference type="ChEBI" id="CHEBI:17509"/>
        <dbReference type="ChEBI" id="CHEBI:57443"/>
        <dbReference type="ChEBI" id="CHEBI:57834"/>
        <dbReference type="ChEBI" id="CHEBI:326268"/>
        <dbReference type="EC" id="2.5.1.16"/>
    </reaction>
</comment>
<keyword evidence="5" id="KW-1133">Transmembrane helix</keyword>
<evidence type="ECO:0000256" key="4">
    <source>
        <dbReference type="ARBA" id="ARBA00023115"/>
    </source>
</evidence>
<dbReference type="UniPathway" id="UPA00248">
    <property type="reaction ID" value="UER00314"/>
</dbReference>
<evidence type="ECO:0000313" key="11">
    <source>
        <dbReference type="Proteomes" id="UP000019464"/>
    </source>
</evidence>
<comment type="similarity">
    <text evidence="1 5 7">Belongs to the spermidine/spermine synthase family.</text>
</comment>
<reference evidence="11" key="1">
    <citation type="submission" date="2012-11" db="EMBL/GenBank/DDBJ databases">
        <authorList>
            <person name="Singh A."/>
            <person name="Pinnaka A.K."/>
            <person name="Vaidya B."/>
        </authorList>
    </citation>
    <scope>NUCLEOTIDE SEQUENCE [LARGE SCALE GENOMIC DNA]</scope>
    <source>
        <strain evidence="11">AK23</strain>
    </source>
</reference>
<feature type="binding site" evidence="5">
    <location>
        <begin position="155"/>
        <end position="158"/>
    </location>
    <ligand>
        <name>spermidine</name>
        <dbReference type="ChEBI" id="CHEBI:57834"/>
    </ligand>
</feature>
<feature type="binding site" evidence="5">
    <location>
        <position position="162"/>
    </location>
    <ligand>
        <name>S-methyl-5'-thioadenosine</name>
        <dbReference type="ChEBI" id="CHEBI:17509"/>
    </ligand>
</feature>
<name>W9URY7_9GAMM</name>
<dbReference type="GO" id="GO:0005829">
    <property type="term" value="C:cytosol"/>
    <property type="evidence" value="ECO:0007669"/>
    <property type="project" value="TreeGrafter"/>
</dbReference>
<dbReference type="SUPFAM" id="SSF53335">
    <property type="entry name" value="S-adenosyl-L-methionine-dependent methyltransferases"/>
    <property type="match status" value="1"/>
</dbReference>
<dbReference type="InterPro" id="IPR001045">
    <property type="entry name" value="Spermi_synthase"/>
</dbReference>
<dbReference type="NCBIfam" id="TIGR00417">
    <property type="entry name" value="speE"/>
    <property type="match status" value="1"/>
</dbReference>
<dbReference type="PROSITE" id="PS01330">
    <property type="entry name" value="PABS_1"/>
    <property type="match status" value="1"/>
</dbReference>
<sequence length="308" mass="34868">MMTFTETLNSGYGQSFSVEDVLYEVQTDFQHLIIFRNPVFGTVMALDGVVQTTERDEFIYHEMMVHVPLIAHAQAKRVLIIGGGDGGILREVVKHPGVEEITQVEIDAQVIDMCKTYLPHHSNGAFDDPRVSIVIQDGVEFVNQTTQTFDVIISDCTDPIGPGEVLFTSDFYAGCKRILSDKGIFVAQNGVPFMQPQELKDTRLRLGAYFNDQTFYTLTVPTYAGGVMALAGQVIMFCIAVYRLSRLRNIWLSMRSTPATIRLKFIKRHLRCRGIFRHCWVKNPDLNPFFGLPAGFWEKSVRRPEFEG</sequence>
<keyword evidence="3 5" id="KW-0745">Spermidine biosynthesis</keyword>
<feature type="binding site" evidence="5">
    <location>
        <position position="105"/>
    </location>
    <ligand>
        <name>S-methyl-5'-thioadenosine</name>
        <dbReference type="ChEBI" id="CHEBI:17509"/>
    </ligand>
</feature>
<dbReference type="PANTHER" id="PTHR11558:SF11">
    <property type="entry name" value="SPERMIDINE SYNTHASE"/>
    <property type="match status" value="1"/>
</dbReference>
<dbReference type="InterPro" id="IPR030373">
    <property type="entry name" value="PABS_CS"/>
</dbReference>
<reference evidence="10 11" key="2">
    <citation type="journal article" date="2015" name="Syst. Appl. Microbiol.">
        <title>Nitrincola nitratireducens sp. nov. isolated from a haloalkaline crater lake.</title>
        <authorList>
            <person name="Singh A."/>
            <person name="Vaidya B."/>
            <person name="Tanuku N.R."/>
            <person name="Pinnaka A.K."/>
        </authorList>
    </citation>
    <scope>NUCLEOTIDE SEQUENCE [LARGE SCALE GENOMIC DNA]</scope>
    <source>
        <strain evidence="10 11">AK23</strain>
    </source>
</reference>
<keyword evidence="4 5" id="KW-0620">Polyamine biosynthesis</keyword>